<keyword evidence="2" id="KW-0812">Transmembrane</keyword>
<evidence type="ECO:0000256" key="1">
    <source>
        <dbReference type="SAM" id="MobiDB-lite"/>
    </source>
</evidence>
<feature type="region of interest" description="Disordered" evidence="1">
    <location>
        <begin position="1666"/>
        <end position="1685"/>
    </location>
</feature>
<name>A0A1Q9EBF1_SYMMI</name>
<dbReference type="SUPFAM" id="SSF54001">
    <property type="entry name" value="Cysteine proteinases"/>
    <property type="match status" value="1"/>
</dbReference>
<keyword evidence="2" id="KW-1133">Transmembrane helix</keyword>
<protein>
    <recommendedName>
        <fullName evidence="5">Ubiquitin-like protease family profile domain-containing protein</fullName>
    </recommendedName>
</protein>
<feature type="transmembrane region" description="Helical" evidence="2">
    <location>
        <begin position="6"/>
        <end position="24"/>
    </location>
</feature>
<evidence type="ECO:0008006" key="5">
    <source>
        <dbReference type="Google" id="ProtNLM"/>
    </source>
</evidence>
<reference evidence="3 4" key="1">
    <citation type="submission" date="2016-02" db="EMBL/GenBank/DDBJ databases">
        <title>Genome analysis of coral dinoflagellate symbionts highlights evolutionary adaptations to a symbiotic lifestyle.</title>
        <authorList>
            <person name="Aranda M."/>
            <person name="Li Y."/>
            <person name="Liew Y.J."/>
            <person name="Baumgarten S."/>
            <person name="Simakov O."/>
            <person name="Wilson M."/>
            <person name="Piel J."/>
            <person name="Ashoor H."/>
            <person name="Bougouffa S."/>
            <person name="Bajic V.B."/>
            <person name="Ryu T."/>
            <person name="Ravasi T."/>
            <person name="Bayer T."/>
            <person name="Micklem G."/>
            <person name="Kim H."/>
            <person name="Bhak J."/>
            <person name="Lajeunesse T.C."/>
            <person name="Voolstra C.R."/>
        </authorList>
    </citation>
    <scope>NUCLEOTIDE SEQUENCE [LARGE SCALE GENOMIC DNA]</scope>
    <source>
        <strain evidence="3 4">CCMP2467</strain>
    </source>
</reference>
<keyword evidence="2" id="KW-0472">Membrane</keyword>
<organism evidence="3 4">
    <name type="scientific">Symbiodinium microadriaticum</name>
    <name type="common">Dinoflagellate</name>
    <name type="synonym">Zooxanthella microadriatica</name>
    <dbReference type="NCBI Taxonomy" id="2951"/>
    <lineage>
        <taxon>Eukaryota</taxon>
        <taxon>Sar</taxon>
        <taxon>Alveolata</taxon>
        <taxon>Dinophyceae</taxon>
        <taxon>Suessiales</taxon>
        <taxon>Symbiodiniaceae</taxon>
        <taxon>Symbiodinium</taxon>
    </lineage>
</organism>
<comment type="caution">
    <text evidence="3">The sequence shown here is derived from an EMBL/GenBank/DDBJ whole genome shotgun (WGS) entry which is preliminary data.</text>
</comment>
<dbReference type="InterPro" id="IPR038765">
    <property type="entry name" value="Papain-like_cys_pep_sf"/>
</dbReference>
<dbReference type="OrthoDB" id="410731at2759"/>
<accession>A0A1Q9EBF1</accession>
<proteinExistence type="predicted"/>
<keyword evidence="4" id="KW-1185">Reference proteome</keyword>
<evidence type="ECO:0000313" key="4">
    <source>
        <dbReference type="Proteomes" id="UP000186817"/>
    </source>
</evidence>
<dbReference type="EMBL" id="LSRX01000201">
    <property type="protein sequence ID" value="OLQ04749.1"/>
    <property type="molecule type" value="Genomic_DNA"/>
</dbReference>
<evidence type="ECO:0000256" key="2">
    <source>
        <dbReference type="SAM" id="Phobius"/>
    </source>
</evidence>
<gene>
    <name evidence="3" type="ORF">AK812_SmicGene12118</name>
</gene>
<sequence length="2917" mass="322005">MKSVVATVTTITVMMMMVMMLLLMKISRSGTGSRHGREEAAELRPSMPLSSFIACERRLSGSGHGRSAGRFGEEAARTLGRAIGAPCCRGAFLSHAAGSGAWTVTGEGAPERLSEPCEARHAHGEHSFRMRRAAARGLSPEKALRSASASPAKLATRMEKLEKDAQRARRRNDDVGDFCCEWMVWVKSCGWRQGSERVAASRRQFFEAVEDLLPSWGEVAESFVSSAESFGVGLRGGFPQKATSVDAMARRSVQRIDVDPSGALVFYASGETVTERERTVVEVPVAELRAQSLEALAESAVAGHTLAALAQAPDWTRRLRLSWETTDVTSRLHAEIMGHATKLNRSLWSYVLSRFSGRALAQNIVNAGGRMQGGSVREILAWCWDLMDHPEEMLSTAFRPQSCQRGVLRRMSRATFLEPATLRDKFQLNLMPPRLRLKNDQNVWLRKREVMKQMRDQKGTGPFYARNQYRIMHSLRKGCPTHGTYAETGPGARRLLNVLHGLSPGFSLNAASQEACDSYNHLLLQAHKQFLAHFGRRVREAQDENEKHWLESVELELRDVDMFEFFLCEGSKILQYLVGGSPRYLRGHQEEDDASAGPTIPSEFAMGPWTGLAGMLLLVFLRLPRHSDRHVTVMRNLCGRHNVPCVCVIPWLRLPDTLVESQEHHENGTLLSVHPTAFRSFPAGEDTILAAACTMDQPWEQLCSMLSEPVPGSVRLAVEECGAAPSWSSLPDSTAEFLMAETIAAWSATCSETARCRWAWIAVAASCGSVQPVRSSRPPASGTFAPTTPLTHRLQQRQGRSGSCAACHVETTPWPQDCRNTVVTSFDGVVLNSSWSFGSRNHLDLEEDEVVGPWQVIDVSSEDDETQEDCALGRGRLVPRLPCGDDESEACTTAGHPVVQRYGDPRLQELAGDCMEQPTLLLVNAETGEPWHQWPGVTWNKGTDVPSAPGISWDGQKRRYMLQGCCTKTKQRLRYTFPASAHSPGFSGLEACLLSFQQALARQCALVGAGSLAPPNNQRRPECRGVYQSQSRHDQGYKSWTYQCVDGLGKRRYGQYYMSEAEAAAACRKVRETAADVNAALLARESKEKGESSCELREEIRRPWDVLRDEVVSATAGQAARGFTLRWSKQVFGLLGALTRFRYVQVSLNEAGCYLHYRRIQHEVGKPDEWDELSADAREDFHPPDLLSLLRSLPADWKLALRDFHLDLLLSGQPQEDTPGDLAGMPWMMLEALALIVHQAPHLLGAAAAQWTPQLPIVVKQAQKEVSEPGDLEALSEHTCRDIESELLRAYPSVGLVYGSLTHWGHLIHPMVACAKQVLQDFWPRELVIASSSSMDSQDLLSLQPAAKIIAVVVCSDTHWALLGVKVGSSTAVFFDGLRQEEARSTALAVLAHLNARLASPVSLEYGRCPPQEDGWSCGLRCLVALRCMLVSYKLQQWPPEIPENELTATALQSLCHAGHEHASVDAETQPVKPEDPAESVALTSVVRPATAAGSQLVSDADAADADHPRKKRKLSAEELETKNYKAGMAKAKDAGIYFNQGFQQEHVRLRCHMNAGHWRDWCVDLHLDKAMRCRACAALRDRVLLPAEAAGAPTKAPEPLADAPAYAGQGHPRKGCNAHLFATWMAENRGDVYEHVRGNWWFCLFCGKEVNMRRSTMSAMHFLREHESSKSHKPGGLPASSKGPSACQGVLIGAGASDLDRLDDALRLWVSHGMIQTTCSNPLDGSHSFQLSWKDDQLLLRSTLCKQKAPPGGDCCVPCAKLASGRSFSNEVTKWATRIHLIEHAKMLGSGSDLERLQSKEALLTSDVYMTKYGRAEIDTMLSYEDPLAAITFAKQKFSFPASSRTERLLAWMDLHISQLALNPSANLNECTVLRALTEKFSEAVLTGQALTSDRAMTSLLLSLMSKRDKLRRGKVSRPCSAKHMDLETLDELLCMLGSSGESKRLLSLFGVPESAAPKINYNLPSLPNFFVSHRDAESLSLAARAVVPLVTSKSGGRAWFVSIDETYWHASLNLIAGLRGVDKAAIGAAWSEDPDEDRSYLKTPLEAVPDISRLSKLTLDFVVARTDSSKKTWHLDMVPVSAGASSKASSQLRLLDGILLSLTRANGGVPPIGVATDGAAVNQATLMALAGCLPAESCKGLEFFSACKHHHMQYLPFVRWGYISYQEHNLFGSVDCLHNLKRYTFHHHGPARTVMWGSTFVDLSSWLSAGLGVRAYSHQDSQSDAQSFQRLNPRFLEPHWGNLGNQIYLLVSALASGATEAAENLSPTSRLVNATACYSLLLLGVWQARRLHGAAWSSFFLPIQTVKNLSLMCVQSMSIAVACPPDCDLWPNKFSEKVSEQHYSRIKSPFHGSPSIRDGITGTQLAHTRQLRSLDPEPAKLQHDRLEKKDAARLASKCWSECYKFQAWICCDLSCDEIEACFNEWWIEEGEQMLTKGRGIDVGPELREMDELYEDHLEDMQEQDPDEGEPDERLAGIEATEDYVVAKQHLEEAVAELATHATPTTDAVVTEAQQKDGAADADIEAELLRGEAEPTFLVLMAKLRKLPEFSNDEKGHGPCLRRLTAMVPEIRDLVLDIRSREKQLSGAQLTGKVKYDGSDWHLAQHQLANARQLNMLAGTRVARQTAWCQVQQKVAGVSTDAVCEADSWLLRPVGHFRPPQASDAQVVPCKTEAGCTLFVVLTVFRGAMLRKNTQTAAQPRKMKSQKPSAAWLPWSAVAAVRMVELKQGSTHCWGCCALQQPVVVDPVGFVLAEVKVVLQKWEREKLAVRLSDDVLNKIEQAKKNADGALPAVAADGTDGPTPQPITGPKVYTHHDFGRSAAGNKNLQDFLRHLPSKYGDEFDNILQYQGKKYVWEHIVLRAPDYFEVVKPSGNAKEFGKCVLQRLLSMLPTEGGKKAVGNFCKSVDYLAQPVLTT</sequence>
<evidence type="ECO:0000313" key="3">
    <source>
        <dbReference type="EMBL" id="OLQ04749.1"/>
    </source>
</evidence>
<feature type="region of interest" description="Disordered" evidence="1">
    <location>
        <begin position="2791"/>
        <end position="2812"/>
    </location>
</feature>
<dbReference type="Proteomes" id="UP000186817">
    <property type="component" value="Unassembled WGS sequence"/>
</dbReference>